<gene>
    <name evidence="10" type="primary">grpE</name>
    <name evidence="15" type="ORF">CferDRAFT_1118</name>
</gene>
<dbReference type="EMBL" id="AASE01000007">
    <property type="protein sequence ID" value="EAT59111.1"/>
    <property type="molecule type" value="Genomic_DNA"/>
</dbReference>
<comment type="subunit">
    <text evidence="3 10">Homodimer.</text>
</comment>
<comment type="subcellular location">
    <subcellularLocation>
        <location evidence="1 10">Cytoplasm</location>
    </subcellularLocation>
</comment>
<dbReference type="Gene3D" id="3.90.20.20">
    <property type="match status" value="1"/>
</dbReference>
<dbReference type="GO" id="GO:0051082">
    <property type="term" value="F:unfolded protein binding"/>
    <property type="evidence" value="ECO:0007669"/>
    <property type="project" value="TreeGrafter"/>
</dbReference>
<evidence type="ECO:0000256" key="12">
    <source>
        <dbReference type="RuleBase" id="RU004478"/>
    </source>
</evidence>
<dbReference type="RefSeq" id="WP_006366179.1">
    <property type="nucleotide sequence ID" value="NZ_AASE01000007.1"/>
</dbReference>
<dbReference type="FunFam" id="2.30.22.10:FF:000001">
    <property type="entry name" value="Protein GrpE"/>
    <property type="match status" value="1"/>
</dbReference>
<dbReference type="GO" id="GO:0051087">
    <property type="term" value="F:protein-folding chaperone binding"/>
    <property type="evidence" value="ECO:0007669"/>
    <property type="project" value="InterPro"/>
</dbReference>
<keyword evidence="4 10" id="KW-0963">Cytoplasm</keyword>
<evidence type="ECO:0000313" key="15">
    <source>
        <dbReference type="EMBL" id="EAT59111.1"/>
    </source>
</evidence>
<dbReference type="InterPro" id="IPR009012">
    <property type="entry name" value="GrpE_head"/>
</dbReference>
<dbReference type="OrthoDB" id="9812586at2"/>
<dbReference type="Gene3D" id="2.30.22.10">
    <property type="entry name" value="Head domain of nucleotide exchange factor GrpE"/>
    <property type="match status" value="1"/>
</dbReference>
<evidence type="ECO:0000313" key="16">
    <source>
        <dbReference type="Proteomes" id="UP000004162"/>
    </source>
</evidence>
<feature type="region of interest" description="Disordered" evidence="14">
    <location>
        <begin position="1"/>
        <end position="39"/>
    </location>
</feature>
<comment type="caution">
    <text evidence="15">The sequence shown here is derived from an EMBL/GenBank/DDBJ whole genome shotgun (WGS) entry which is preliminary data.</text>
</comment>
<dbReference type="GO" id="GO:0006457">
    <property type="term" value="P:protein folding"/>
    <property type="evidence" value="ECO:0007669"/>
    <property type="project" value="InterPro"/>
</dbReference>
<keyword evidence="16" id="KW-1185">Reference proteome</keyword>
<comment type="function">
    <text evidence="7 10 11">Participates actively in the response to hyperosmotic and heat shock by preventing the aggregation of stress-denatured proteins, in association with DnaK and GrpE. It is the nucleotide exchange factor for DnaK and may function as a thermosensor. Unfolded proteins bind initially to DnaJ; upon interaction with the DnaJ-bound protein, DnaK hydrolyzes its bound ATP, resulting in the formation of a stable complex. GrpE releases ADP from DnaK; ATP binding to DnaK triggers the release of the substrate protein, thus completing the reaction cycle. Several rounds of ATP-dependent interactions between DnaJ, DnaK and GrpE are required for fully efficient folding.</text>
</comment>
<reference evidence="15 16" key="1">
    <citation type="submission" date="2006-07" db="EMBL/GenBank/DDBJ databases">
        <title>Annotation of the draft genome assembly of Chlorobium ferroxidans DSM 13031.</title>
        <authorList>
            <consortium name="US DOE Joint Genome Institute (JGI-ORNL)"/>
            <person name="Larimer F."/>
            <person name="Land M."/>
            <person name="Hauser L."/>
        </authorList>
    </citation>
    <scope>NUCLEOTIDE SEQUENCE [LARGE SCALE GENOMIC DNA]</scope>
    <source>
        <strain evidence="15 16">DSM 13031</strain>
    </source>
</reference>
<reference evidence="15 16" key="2">
    <citation type="submission" date="2006-07" db="EMBL/GenBank/DDBJ databases">
        <title>Sequencing of the draft genome and assembly of Chlorobium ferroxidans DSM 13031.</title>
        <authorList>
            <consortium name="US DOE Joint Genome Institute (JGI-PGF)"/>
            <person name="Copeland A."/>
            <person name="Lucas S."/>
            <person name="Lapidus A."/>
            <person name="Barry K."/>
            <person name="Glavina del Rio T."/>
            <person name="Dalin E."/>
            <person name="Tice H."/>
            <person name="Bruce D."/>
            <person name="Pitluck S."/>
            <person name="Richardson P."/>
        </authorList>
    </citation>
    <scope>NUCLEOTIDE SEQUENCE [LARGE SCALE GENOMIC DNA]</scope>
    <source>
        <strain evidence="15 16">DSM 13031</strain>
    </source>
</reference>
<evidence type="ECO:0000256" key="4">
    <source>
        <dbReference type="ARBA" id="ARBA00022490"/>
    </source>
</evidence>
<dbReference type="SUPFAM" id="SSF51064">
    <property type="entry name" value="Head domain of nucleotide exchange factor GrpE"/>
    <property type="match status" value="1"/>
</dbReference>
<sequence length="197" mass="22164">MTKHATNEPVSNKENQETAVPEEVTSPEQSGAESDLPVDRVAELEAELVRQQEQVNKFRDELLRRAADFENFRKQKERESMMASSRALENIIRELLPVVDDVKRVLAHAPSNTEAASEAAPYIAGVELVRKSLDRWLEQKGVKAIESIGGKLDVNFHEAISQIDHPEAEPDTIIEEYQTGYLLGEKVIRHAKVIVAR</sequence>
<dbReference type="InterPro" id="IPR000740">
    <property type="entry name" value="GrpE"/>
</dbReference>
<dbReference type="PANTHER" id="PTHR21237:SF23">
    <property type="entry name" value="GRPE PROTEIN HOMOLOG, MITOCHONDRIAL"/>
    <property type="match status" value="1"/>
</dbReference>
<accession>Q0YS79</accession>
<evidence type="ECO:0000256" key="1">
    <source>
        <dbReference type="ARBA" id="ARBA00004496"/>
    </source>
</evidence>
<dbReference type="SUPFAM" id="SSF58014">
    <property type="entry name" value="Coiled-coil domain of nucleotide exchange factor GrpE"/>
    <property type="match status" value="1"/>
</dbReference>
<evidence type="ECO:0000256" key="9">
    <source>
        <dbReference type="ARBA" id="ARBA00076414"/>
    </source>
</evidence>
<dbReference type="AlphaFoldDB" id="Q0YS79"/>
<evidence type="ECO:0000256" key="13">
    <source>
        <dbReference type="SAM" id="Coils"/>
    </source>
</evidence>
<dbReference type="Pfam" id="PF01025">
    <property type="entry name" value="GrpE"/>
    <property type="match status" value="1"/>
</dbReference>
<dbReference type="HAMAP" id="MF_01151">
    <property type="entry name" value="GrpE"/>
    <property type="match status" value="1"/>
</dbReference>
<dbReference type="PROSITE" id="PS01071">
    <property type="entry name" value="GRPE"/>
    <property type="match status" value="1"/>
</dbReference>
<name>Q0YS79_9CHLB</name>
<dbReference type="Proteomes" id="UP000004162">
    <property type="component" value="Unassembled WGS sequence"/>
</dbReference>
<dbReference type="CDD" id="cd00446">
    <property type="entry name" value="GrpE"/>
    <property type="match status" value="1"/>
</dbReference>
<dbReference type="PRINTS" id="PR00773">
    <property type="entry name" value="GRPEPROTEIN"/>
</dbReference>
<keyword evidence="13" id="KW-0175">Coiled coil</keyword>
<comment type="similarity">
    <text evidence="2 10 12">Belongs to the GrpE family.</text>
</comment>
<keyword evidence="5 10" id="KW-0346">Stress response</keyword>
<evidence type="ECO:0000256" key="8">
    <source>
        <dbReference type="ARBA" id="ARBA00072274"/>
    </source>
</evidence>
<evidence type="ECO:0000256" key="3">
    <source>
        <dbReference type="ARBA" id="ARBA00011738"/>
    </source>
</evidence>
<evidence type="ECO:0000256" key="10">
    <source>
        <dbReference type="HAMAP-Rule" id="MF_01151"/>
    </source>
</evidence>
<proteinExistence type="inferred from homology"/>
<evidence type="ECO:0000256" key="7">
    <source>
        <dbReference type="ARBA" id="ARBA00053401"/>
    </source>
</evidence>
<dbReference type="GO" id="GO:0005737">
    <property type="term" value="C:cytoplasm"/>
    <property type="evidence" value="ECO:0007669"/>
    <property type="project" value="UniProtKB-SubCell"/>
</dbReference>
<dbReference type="PANTHER" id="PTHR21237">
    <property type="entry name" value="GRPE PROTEIN"/>
    <property type="match status" value="1"/>
</dbReference>
<dbReference type="GO" id="GO:0042803">
    <property type="term" value="F:protein homodimerization activity"/>
    <property type="evidence" value="ECO:0007669"/>
    <property type="project" value="InterPro"/>
</dbReference>
<evidence type="ECO:0000256" key="6">
    <source>
        <dbReference type="ARBA" id="ARBA00023186"/>
    </source>
</evidence>
<evidence type="ECO:0000256" key="5">
    <source>
        <dbReference type="ARBA" id="ARBA00023016"/>
    </source>
</evidence>
<evidence type="ECO:0000256" key="14">
    <source>
        <dbReference type="SAM" id="MobiDB-lite"/>
    </source>
</evidence>
<evidence type="ECO:0000256" key="2">
    <source>
        <dbReference type="ARBA" id="ARBA00009054"/>
    </source>
</evidence>
<feature type="coiled-coil region" evidence="13">
    <location>
        <begin position="41"/>
        <end position="79"/>
    </location>
</feature>
<protein>
    <recommendedName>
        <fullName evidence="8 10">Protein GrpE</fullName>
    </recommendedName>
    <alternativeName>
        <fullName evidence="9 10">HSP-70 cofactor</fullName>
    </alternativeName>
</protein>
<keyword evidence="6 10" id="KW-0143">Chaperone</keyword>
<organism evidence="15 16">
    <name type="scientific">Chlorobium ferrooxidans DSM 13031</name>
    <dbReference type="NCBI Taxonomy" id="377431"/>
    <lineage>
        <taxon>Bacteria</taxon>
        <taxon>Pseudomonadati</taxon>
        <taxon>Chlorobiota</taxon>
        <taxon>Chlorobiia</taxon>
        <taxon>Chlorobiales</taxon>
        <taxon>Chlorobiaceae</taxon>
        <taxon>Chlorobium/Pelodictyon group</taxon>
        <taxon>Chlorobium</taxon>
    </lineage>
</organism>
<evidence type="ECO:0000256" key="11">
    <source>
        <dbReference type="RuleBase" id="RU000639"/>
    </source>
</evidence>
<dbReference type="GO" id="GO:0000774">
    <property type="term" value="F:adenyl-nucleotide exchange factor activity"/>
    <property type="evidence" value="ECO:0007669"/>
    <property type="project" value="InterPro"/>
</dbReference>
<dbReference type="InterPro" id="IPR013805">
    <property type="entry name" value="GrpE_CC"/>
</dbReference>